<accession>A0AAX3ZF20</accession>
<keyword evidence="1" id="KW-0472">Membrane</keyword>
<gene>
    <name evidence="2" type="ORF">P7W03_09205</name>
</gene>
<organism evidence="2 3">
    <name type="scientific">Streptomyces rochei</name>
    <name type="common">Streptomyces parvullus</name>
    <dbReference type="NCBI Taxonomy" id="1928"/>
    <lineage>
        <taxon>Bacteria</taxon>
        <taxon>Bacillati</taxon>
        <taxon>Actinomycetota</taxon>
        <taxon>Actinomycetes</taxon>
        <taxon>Kitasatosporales</taxon>
        <taxon>Streptomycetaceae</taxon>
        <taxon>Streptomyces</taxon>
        <taxon>Streptomyces rochei group</taxon>
    </lineage>
</organism>
<name>A0AAX3ZF20_STRRO</name>
<sequence>MPALLLLVLVAVATAFLLRRGTGTYPPVRTVPAVGRAPREPGVPFRVLAVVAGWAAGLLYVWGLLITGLTVLEAEDGGTDSSPLRPCRAGVSPELAGRVVDYSVSYLPLRFSCETADGGAYDSADIPGYVTPGVAALALTAAASAVAAGYASERRARAASRDAGA</sequence>
<evidence type="ECO:0000313" key="2">
    <source>
        <dbReference type="EMBL" id="WMC85729.1"/>
    </source>
</evidence>
<reference evidence="2" key="1">
    <citation type="submission" date="2023-03" db="EMBL/GenBank/DDBJ databases">
        <title>Borrelidin-producing and root-colonizing Streptomyces rochei is a potent biopesticide for soil-borne oomycete-caused plant diseases.</title>
        <authorList>
            <person name="Zhou D."/>
            <person name="Wang X."/>
            <person name="Navarro-Munoz J.C."/>
            <person name="Li W."/>
            <person name="Li J."/>
            <person name="Jiu M."/>
            <person name="Deng S."/>
            <person name="Ye Y."/>
            <person name="Daly P."/>
            <person name="Wei L."/>
        </authorList>
    </citation>
    <scope>NUCLEOTIDE SEQUENCE</scope>
    <source>
        <strain evidence="2">JK1</strain>
    </source>
</reference>
<keyword evidence="1" id="KW-0812">Transmembrane</keyword>
<evidence type="ECO:0000256" key="1">
    <source>
        <dbReference type="SAM" id="Phobius"/>
    </source>
</evidence>
<protein>
    <recommendedName>
        <fullName evidence="4">DUF3592 domain-containing protein</fullName>
    </recommendedName>
</protein>
<dbReference type="Proteomes" id="UP001231701">
    <property type="component" value="Chromosome"/>
</dbReference>
<dbReference type="RefSeq" id="WP_260614465.1">
    <property type="nucleotide sequence ID" value="NZ_CP121271.1"/>
</dbReference>
<evidence type="ECO:0008006" key="4">
    <source>
        <dbReference type="Google" id="ProtNLM"/>
    </source>
</evidence>
<dbReference type="EMBL" id="CP121271">
    <property type="protein sequence ID" value="WMC85729.1"/>
    <property type="molecule type" value="Genomic_DNA"/>
</dbReference>
<proteinExistence type="predicted"/>
<dbReference type="AlphaFoldDB" id="A0AAX3ZF20"/>
<feature type="transmembrane region" description="Helical" evidence="1">
    <location>
        <begin position="47"/>
        <end position="72"/>
    </location>
</feature>
<keyword evidence="1" id="KW-1133">Transmembrane helix</keyword>
<dbReference type="GeneID" id="90942199"/>
<evidence type="ECO:0000313" key="3">
    <source>
        <dbReference type="Proteomes" id="UP001231701"/>
    </source>
</evidence>